<dbReference type="AlphaFoldDB" id="A0A369TF11"/>
<dbReference type="Pfam" id="PF12804">
    <property type="entry name" value="NTP_transf_3"/>
    <property type="match status" value="1"/>
</dbReference>
<dbReference type="InterPro" id="IPR029044">
    <property type="entry name" value="Nucleotide-diphossugar_trans"/>
</dbReference>
<dbReference type="Proteomes" id="UP000253941">
    <property type="component" value="Unassembled WGS sequence"/>
</dbReference>
<keyword evidence="3" id="KW-0808">Transferase</keyword>
<dbReference type="GO" id="GO:0016779">
    <property type="term" value="F:nucleotidyltransferase activity"/>
    <property type="evidence" value="ECO:0007669"/>
    <property type="project" value="UniProtKB-ARBA"/>
</dbReference>
<dbReference type="PANTHER" id="PTHR43777:SF1">
    <property type="entry name" value="MOLYBDENUM COFACTOR CYTIDYLYLTRANSFERASE"/>
    <property type="match status" value="1"/>
</dbReference>
<evidence type="ECO:0000259" key="2">
    <source>
        <dbReference type="SMART" id="SM00852"/>
    </source>
</evidence>
<dbReference type="InterPro" id="IPR001453">
    <property type="entry name" value="MoaB/Mog_dom"/>
</dbReference>
<dbReference type="PANTHER" id="PTHR43777">
    <property type="entry name" value="MOLYBDENUM COFACTOR CYTIDYLYLTRANSFERASE"/>
    <property type="match status" value="1"/>
</dbReference>
<dbReference type="Gene3D" id="3.90.550.10">
    <property type="entry name" value="Spore Coat Polysaccharide Biosynthesis Protein SpsA, Chain A"/>
    <property type="match status" value="1"/>
</dbReference>
<name>A0A369TF11_9PROT</name>
<dbReference type="PIRSF" id="PIRSF036626">
    <property type="entry name" value="MPTBd_MobAlike"/>
    <property type="match status" value="1"/>
</dbReference>
<dbReference type="GO" id="GO:0016301">
    <property type="term" value="F:kinase activity"/>
    <property type="evidence" value="ECO:0007669"/>
    <property type="project" value="UniProtKB-KW"/>
</dbReference>
<dbReference type="EMBL" id="QPMH01000001">
    <property type="protein sequence ID" value="RDD63858.1"/>
    <property type="molecule type" value="Genomic_DNA"/>
</dbReference>
<dbReference type="InterPro" id="IPR025877">
    <property type="entry name" value="MobA-like_NTP_Trfase"/>
</dbReference>
<dbReference type="InterPro" id="IPR036425">
    <property type="entry name" value="MoaB/Mog-like_dom_sf"/>
</dbReference>
<dbReference type="SUPFAM" id="SSF53448">
    <property type="entry name" value="Nucleotide-diphospho-sugar transferases"/>
    <property type="match status" value="1"/>
</dbReference>
<organism evidence="3 4">
    <name type="scientific">Ferruginivarius sediminum</name>
    <dbReference type="NCBI Taxonomy" id="2661937"/>
    <lineage>
        <taxon>Bacteria</taxon>
        <taxon>Pseudomonadati</taxon>
        <taxon>Pseudomonadota</taxon>
        <taxon>Alphaproteobacteria</taxon>
        <taxon>Rhodospirillales</taxon>
        <taxon>Rhodospirillaceae</taxon>
        <taxon>Ferruginivarius</taxon>
    </lineage>
</organism>
<proteinExistence type="predicted"/>
<evidence type="ECO:0000313" key="4">
    <source>
        <dbReference type="Proteomes" id="UP000253941"/>
    </source>
</evidence>
<keyword evidence="1" id="KW-0460">Magnesium</keyword>
<reference evidence="3 4" key="1">
    <citation type="submission" date="2018-07" db="EMBL/GenBank/DDBJ databases">
        <title>Venubactetium sediminum gen. nov., sp. nov., isolated from a marine solar saltern.</title>
        <authorList>
            <person name="Wang S."/>
        </authorList>
    </citation>
    <scope>NUCLEOTIDE SEQUENCE [LARGE SCALE GENOMIC DNA]</scope>
    <source>
        <strain evidence="3 4">WD2A32</strain>
    </source>
</reference>
<dbReference type="SMART" id="SM00852">
    <property type="entry name" value="MoCF_biosynth"/>
    <property type="match status" value="1"/>
</dbReference>
<protein>
    <submittedName>
        <fullName evidence="3">4-diphosphocytidyl-2C-methyl-D-erythritol kinase</fullName>
    </submittedName>
</protein>
<evidence type="ECO:0000313" key="3">
    <source>
        <dbReference type="EMBL" id="RDD63858.1"/>
    </source>
</evidence>
<evidence type="ECO:0000256" key="1">
    <source>
        <dbReference type="ARBA" id="ARBA00022842"/>
    </source>
</evidence>
<gene>
    <name evidence="3" type="ORF">DRB17_01440</name>
</gene>
<dbReference type="RefSeq" id="WP_114580371.1">
    <property type="nucleotide sequence ID" value="NZ_QPMH01000001.1"/>
</dbReference>
<keyword evidence="3" id="KW-0418">Kinase</keyword>
<comment type="caution">
    <text evidence="3">The sequence shown here is derived from an EMBL/GenBank/DDBJ whole genome shotgun (WGS) entry which is preliminary data.</text>
</comment>
<dbReference type="Gene3D" id="3.40.980.10">
    <property type="entry name" value="MoaB/Mog-like domain"/>
    <property type="match status" value="1"/>
</dbReference>
<dbReference type="CDD" id="cd04182">
    <property type="entry name" value="GT_2_like_f"/>
    <property type="match status" value="1"/>
</dbReference>
<dbReference type="SUPFAM" id="SSF53218">
    <property type="entry name" value="Molybdenum cofactor biosynthesis proteins"/>
    <property type="match status" value="1"/>
</dbReference>
<keyword evidence="4" id="KW-1185">Reference proteome</keyword>
<dbReference type="InterPro" id="IPR012184">
    <property type="entry name" value="Bifunc_Mopterin-bd"/>
</dbReference>
<sequence length="546" mass="57168">MFFGTVPVGEAAGAILAHSQEAGGKTYKKGTRLGEADVAALTAAGVETVIVARLEPGDLGEDEAARRLAAACTGAHVEAGTAATGRVNLFARADGLLLFDQERLNAVNSVDESVTVATLEPYARVEEGQLVATIKIIPLGVAETTVESAAARAKEAGSALVSVAPFRPRKVGLLQTVLPGTRDKVLAKTVETVSARLRTLGSELLRETRVEHTEAAVHRGLTELRDGGCDLILIVGASATTDRRDCIPAGLAAAGGTVEHYGMPVDPGNLLVTGHLGDVPVLALPGSARSPKVGGNDWVLWRICAGLPVTSEDIMRMGAGGLLKEIPARPLPRAEAAPQHPPAAAGHRRIAALVLAAGQSRRMGGRNKLLEEVGGRPMLLHALDAAEKSKAAPVIVVTGHQREQVESLLGGRRVKTVHNPDFADGLSTSLRTGVKALPADIDGVVVLLGDMPGIHSTVIDRLIDAFDPAGGHTICVPTWNGKRGNPVLLARRFFPEMQEIAGDVGAKPLLSEYSDQVMAVEMPDDTILVDLDTPEKLADYRNGNRG</sequence>
<dbReference type="CDD" id="cd03522">
    <property type="entry name" value="MoeA_like"/>
    <property type="match status" value="1"/>
</dbReference>
<feature type="domain" description="MoaB/Mog" evidence="2">
    <location>
        <begin position="172"/>
        <end position="305"/>
    </location>
</feature>
<accession>A0A369TF11</accession>